<name>A0AAP5QE52_9BURK</name>
<evidence type="ECO:0000313" key="4">
    <source>
        <dbReference type="Proteomes" id="UP001246473"/>
    </source>
</evidence>
<organism evidence="2 4">
    <name type="scientific">Paraburkholderia fungorum</name>
    <dbReference type="NCBI Taxonomy" id="134537"/>
    <lineage>
        <taxon>Bacteria</taxon>
        <taxon>Pseudomonadati</taxon>
        <taxon>Pseudomonadota</taxon>
        <taxon>Betaproteobacteria</taxon>
        <taxon>Burkholderiales</taxon>
        <taxon>Burkholderiaceae</taxon>
        <taxon>Paraburkholderia</taxon>
    </lineage>
</organism>
<dbReference type="Proteomes" id="UP001246473">
    <property type="component" value="Unassembled WGS sequence"/>
</dbReference>
<reference evidence="1 3" key="1">
    <citation type="journal article" date="2015" name="Genome Announc.">
        <title>Complete genome sequences for 59 burkholderia isolates, both pathogenic and near neighbor.</title>
        <authorList>
            <person name="Johnson S.L."/>
            <person name="Bishop-Lilly K.A."/>
            <person name="Ladner J.T."/>
            <person name="Daligault H.E."/>
            <person name="Davenport K.W."/>
            <person name="Jaissle J."/>
            <person name="Frey K.G."/>
            <person name="Koroleva G.I."/>
            <person name="Bruce D.C."/>
            <person name="Coyne S.R."/>
            <person name="Broomall S.M."/>
            <person name="Li P.E."/>
            <person name="Teshima H."/>
            <person name="Gibbons H.S."/>
            <person name="Palacios G.F."/>
            <person name="Rosenzweig C.N."/>
            <person name="Redden C.L."/>
            <person name="Xu Y."/>
            <person name="Minogue T.D."/>
            <person name="Chain P.S."/>
        </authorList>
    </citation>
    <scope>NUCLEOTIDE SEQUENCE [LARGE SCALE GENOMIC DNA]</scope>
    <source>
        <strain evidence="1 3">ATCC BAA-463</strain>
    </source>
</reference>
<dbReference type="KEGG" id="bfn:OI25_7156"/>
<proteinExistence type="predicted"/>
<gene>
    <name evidence="1" type="ORF">OI25_7156</name>
    <name evidence="2" type="ORF">ParKJ_34290</name>
</gene>
<dbReference type="GeneID" id="66521072"/>
<protein>
    <recommendedName>
        <fullName evidence="5">TniQ protein</fullName>
    </recommendedName>
</protein>
<dbReference type="EMBL" id="JANSLM010000018">
    <property type="protein sequence ID" value="MDT8842506.1"/>
    <property type="molecule type" value="Genomic_DNA"/>
</dbReference>
<dbReference type="AlphaFoldDB" id="A0AAP5QE52"/>
<reference evidence="2" key="2">
    <citation type="submission" date="2022-08" db="EMBL/GenBank/DDBJ databases">
        <authorList>
            <person name="Kim S.-J."/>
        </authorList>
    </citation>
    <scope>NUCLEOTIDE SEQUENCE</scope>
    <source>
        <strain evidence="2">KJ</strain>
    </source>
</reference>
<evidence type="ECO:0000313" key="1">
    <source>
        <dbReference type="EMBL" id="AJZ56732.1"/>
    </source>
</evidence>
<evidence type="ECO:0008006" key="5">
    <source>
        <dbReference type="Google" id="ProtNLM"/>
    </source>
</evidence>
<evidence type="ECO:0000313" key="3">
    <source>
        <dbReference type="Proteomes" id="UP000032614"/>
    </source>
</evidence>
<accession>A0AAP5QE52</accession>
<sequence length="545" mass="60771">MKSRFGILLPGADTWQTGDWCWRDDWNLPGQSAFMLLARFQQLNALSCTALAELFLRKPDRWPVKHGIDLRDMRQFDLLRMSDLMCIPLCDVAAAFLPVSDVSRGVGPQQLMWCMQCAARGIHLAVFQSDGCKTCPVHGSPLRDRCIQCGEALMTYRLQACNFRLPLCCPTCGHNWVRSPGAAEDPATRLSLVYRCKVARGLARDWFGRRSSNLRQLLANLGQSDVCEAWLASAPPRGSGADEIGGFCARVVQGQTEGVSDVLVHPVAFARDSLKADVDHRRKCVGDLPRSPAVSTSDDLLPDAIACYKSIRRHLIRHVVQRHRRCVYTAGRYFTWRLDARTTTPFCPVAQAVLRWRTKWEGVGVPAHLFGRCEHGLLGVLVWLSLFAPVGLSGWSPSVERWAILHVFALACLDSFSCYLEAANNGSARSGPLWMPFPAIDYPEREWVVLDAAPDRKQYRMMIAPARPRQLASGEEMQAGAEHYSHHFANLHKAKAPENWPAPVAKRDARPDISVQPDKLPLTKDWRRGGVTAMVLAVLVASDAE</sequence>
<evidence type="ECO:0000313" key="2">
    <source>
        <dbReference type="EMBL" id="MDT8842506.1"/>
    </source>
</evidence>
<dbReference type="EMBL" id="CP010025">
    <property type="protein sequence ID" value="AJZ56732.1"/>
    <property type="molecule type" value="Genomic_DNA"/>
</dbReference>
<dbReference type="RefSeq" id="WP_149029628.1">
    <property type="nucleotide sequence ID" value="NZ_CP010025.1"/>
</dbReference>
<dbReference type="Proteomes" id="UP000032614">
    <property type="component" value="Chromosome 3"/>
</dbReference>